<comment type="caution">
    <text evidence="1">The sequence shown here is derived from an EMBL/GenBank/DDBJ whole genome shotgun (WGS) entry which is preliminary data.</text>
</comment>
<organism evidence="1 2">
    <name type="scientific">Paraburkholderia rhynchosiae</name>
    <dbReference type="NCBI Taxonomy" id="487049"/>
    <lineage>
        <taxon>Bacteria</taxon>
        <taxon>Pseudomonadati</taxon>
        <taxon>Pseudomonadota</taxon>
        <taxon>Betaproteobacteria</taxon>
        <taxon>Burkholderiales</taxon>
        <taxon>Burkholderiaceae</taxon>
        <taxon>Paraburkholderia</taxon>
    </lineage>
</organism>
<accession>A0ACC7NGG5</accession>
<keyword evidence="2" id="KW-1185">Reference proteome</keyword>
<dbReference type="EMBL" id="JAQQDW010000024">
    <property type="protein sequence ID" value="MFM0104606.1"/>
    <property type="molecule type" value="Genomic_DNA"/>
</dbReference>
<protein>
    <submittedName>
        <fullName evidence="1">Uncharacterized protein</fullName>
    </submittedName>
</protein>
<gene>
    <name evidence="1" type="ORF">PQR01_14265</name>
</gene>
<dbReference type="Proteomes" id="UP001629235">
    <property type="component" value="Unassembled WGS sequence"/>
</dbReference>
<evidence type="ECO:0000313" key="1">
    <source>
        <dbReference type="EMBL" id="MFM0104606.1"/>
    </source>
</evidence>
<evidence type="ECO:0000313" key="2">
    <source>
        <dbReference type="Proteomes" id="UP001629235"/>
    </source>
</evidence>
<reference evidence="1 2" key="1">
    <citation type="journal article" date="2024" name="Chem. Sci.">
        <title>Discovery of megapolipeptins by genome mining of a Burkholderiales bacteria collection.</title>
        <authorList>
            <person name="Paulo B.S."/>
            <person name="Recchia M.J.J."/>
            <person name="Lee S."/>
            <person name="Fergusson C.H."/>
            <person name="Romanowski S.B."/>
            <person name="Hernandez A."/>
            <person name="Krull N."/>
            <person name="Liu D.Y."/>
            <person name="Cavanagh H."/>
            <person name="Bos A."/>
            <person name="Gray C.A."/>
            <person name="Murphy B.T."/>
            <person name="Linington R.G."/>
            <person name="Eustaquio A.S."/>
        </authorList>
    </citation>
    <scope>NUCLEOTIDE SEQUENCE [LARGE SCALE GENOMIC DNA]</scope>
    <source>
        <strain evidence="1 2">RL18-126-BIB-B</strain>
    </source>
</reference>
<proteinExistence type="predicted"/>
<sequence length="405" mass="41096">MGSLLEMMFVLLGSAILTVQGIKLDIEHQRATMLALEGQNEATLVTAFQGYISDNFGAILTQYTASGNNATITPPTIAQLVAAGNLKQAHKSGPYWGGAYVTTMTMVPSGCTQTAGNCHVAFTMYPTTQLLKGGKPDVAGAAQVALAGSKLAGTSQFGYSNAQSPAQITGINGSFTASNPLGSKAASIMATNGPATDGDSVYIRRDGSLTWTGDQNVNGVSLHNVQNLDATGTISTGRLTVSGSSSLGTATATTLNTTGNTTVGGTLTVARTIQAGAIGAPRASCSPLGALASNSDGRGQALSCQNLNDGAGPIWMPVGGPTQTYNFYQVWNGSVVPSPSCFAGGYPQMRLVPQTFRVDTTAAVNFAGPGSGPWTISITNGSGSGTSNVDGGAIGTGEVETYCSY</sequence>
<name>A0ACC7NGG5_9BURK</name>